<dbReference type="GO" id="GO:0003677">
    <property type="term" value="F:DNA binding"/>
    <property type="evidence" value="ECO:0007669"/>
    <property type="project" value="UniProtKB-UniRule"/>
</dbReference>
<dbReference type="GO" id="GO:0008270">
    <property type="term" value="F:zinc ion binding"/>
    <property type="evidence" value="ECO:0007669"/>
    <property type="project" value="UniProtKB-KW"/>
</dbReference>
<accession>A0AAD9QNS2</accession>
<name>A0AAD9QNS2_ACRCE</name>
<evidence type="ECO:0000313" key="8">
    <source>
        <dbReference type="EMBL" id="KAK2564355.1"/>
    </source>
</evidence>
<dbReference type="Pfam" id="PF05485">
    <property type="entry name" value="THAP"/>
    <property type="match status" value="1"/>
</dbReference>
<dbReference type="AlphaFoldDB" id="A0AAD9QNS2"/>
<keyword evidence="1" id="KW-0479">Metal-binding</keyword>
<evidence type="ECO:0000259" key="7">
    <source>
        <dbReference type="PROSITE" id="PS50950"/>
    </source>
</evidence>
<evidence type="ECO:0000313" key="9">
    <source>
        <dbReference type="Proteomes" id="UP001249851"/>
    </source>
</evidence>
<comment type="caution">
    <text evidence="8">The sequence shown here is derived from an EMBL/GenBank/DDBJ whole genome shotgun (WGS) entry which is preliminary data.</text>
</comment>
<dbReference type="Proteomes" id="UP001249851">
    <property type="component" value="Unassembled WGS sequence"/>
</dbReference>
<keyword evidence="3" id="KW-0862">Zinc</keyword>
<feature type="region of interest" description="Disordered" evidence="6">
    <location>
        <begin position="81"/>
        <end position="105"/>
    </location>
</feature>
<evidence type="ECO:0000256" key="6">
    <source>
        <dbReference type="SAM" id="MobiDB-lite"/>
    </source>
</evidence>
<evidence type="ECO:0000256" key="4">
    <source>
        <dbReference type="ARBA" id="ARBA00023125"/>
    </source>
</evidence>
<evidence type="ECO:0000256" key="2">
    <source>
        <dbReference type="ARBA" id="ARBA00022771"/>
    </source>
</evidence>
<keyword evidence="9" id="KW-1185">Reference proteome</keyword>
<gene>
    <name evidence="8" type="ORF">P5673_011780</name>
</gene>
<keyword evidence="4 5" id="KW-0238">DNA-binding</keyword>
<dbReference type="SUPFAM" id="SSF57716">
    <property type="entry name" value="Glucocorticoid receptor-like (DNA-binding domain)"/>
    <property type="match status" value="1"/>
</dbReference>
<evidence type="ECO:0000256" key="5">
    <source>
        <dbReference type="PROSITE-ProRule" id="PRU00309"/>
    </source>
</evidence>
<proteinExistence type="predicted"/>
<reference evidence="8" key="1">
    <citation type="journal article" date="2023" name="G3 (Bethesda)">
        <title>Whole genome assembly and annotation of the endangered Caribbean coral Acropora cervicornis.</title>
        <authorList>
            <person name="Selwyn J.D."/>
            <person name="Vollmer S.V."/>
        </authorList>
    </citation>
    <scope>NUCLEOTIDE SEQUENCE</scope>
    <source>
        <strain evidence="8">K2</strain>
    </source>
</reference>
<sequence length="321" mass="36291">MKPLLTDFNNFEFVSVEMEGLNNLLAELQVAQDNFLEVLVNDSDIASANSWYEVHDGDVFKFKQSVCDYFSKAKELQSAELNSVASNQSHRSRKSNHSGSSNLSSLSSKSKLIKAKTRVAGLEVEAAFLKEKQGLKMAEEQSELEAHHKKLKRTWIVKIRRDVGKTFQISSGTKVCSEHFKPSEFKTTLTGRRVLRKGKSPSIFRWTRPSPKKRKERINCRSKETLSPTACAEELTVGVPQASDELEDTTVSNFQQEFVSGCHYKTSHVEPTPTINDHDYICTTDVPVLAVEDMPLAAQERIHELQNKLCQHNANQMYVTH</sequence>
<dbReference type="EMBL" id="JARQWQ010000022">
    <property type="protein sequence ID" value="KAK2564355.1"/>
    <property type="molecule type" value="Genomic_DNA"/>
</dbReference>
<dbReference type="InterPro" id="IPR006612">
    <property type="entry name" value="THAP_Znf"/>
</dbReference>
<dbReference type="PROSITE" id="PS50950">
    <property type="entry name" value="ZF_THAP"/>
    <property type="match status" value="1"/>
</dbReference>
<protein>
    <recommendedName>
        <fullName evidence="7">THAP-type domain-containing protein</fullName>
    </recommendedName>
</protein>
<keyword evidence="2 5" id="KW-0863">Zinc-finger</keyword>
<evidence type="ECO:0000256" key="1">
    <source>
        <dbReference type="ARBA" id="ARBA00022723"/>
    </source>
</evidence>
<reference evidence="8" key="2">
    <citation type="journal article" date="2023" name="Science">
        <title>Genomic signatures of disease resistance in endangered staghorn corals.</title>
        <authorList>
            <person name="Vollmer S.V."/>
            <person name="Selwyn J.D."/>
            <person name="Despard B.A."/>
            <person name="Roesel C.L."/>
        </authorList>
    </citation>
    <scope>NUCLEOTIDE SEQUENCE</scope>
    <source>
        <strain evidence="8">K2</strain>
    </source>
</reference>
<evidence type="ECO:0000256" key="3">
    <source>
        <dbReference type="ARBA" id="ARBA00022833"/>
    </source>
</evidence>
<feature type="domain" description="THAP-type" evidence="7">
    <location>
        <begin position="113"/>
        <end position="204"/>
    </location>
</feature>
<organism evidence="8 9">
    <name type="scientific">Acropora cervicornis</name>
    <name type="common">Staghorn coral</name>
    <dbReference type="NCBI Taxonomy" id="6130"/>
    <lineage>
        <taxon>Eukaryota</taxon>
        <taxon>Metazoa</taxon>
        <taxon>Cnidaria</taxon>
        <taxon>Anthozoa</taxon>
        <taxon>Hexacorallia</taxon>
        <taxon>Scleractinia</taxon>
        <taxon>Astrocoeniina</taxon>
        <taxon>Acroporidae</taxon>
        <taxon>Acropora</taxon>
    </lineage>
</organism>